<evidence type="ECO:0000256" key="7">
    <source>
        <dbReference type="ARBA" id="ARBA00022801"/>
    </source>
</evidence>
<evidence type="ECO:0000256" key="9">
    <source>
        <dbReference type="HAMAP-Rule" id="MF_00148"/>
    </source>
</evidence>
<comment type="catalytic activity">
    <reaction evidence="1 9 11">
        <text>Hydrolyzes single-stranded DNA or mismatched double-stranded DNA and polynucleotides, releasing free uracil.</text>
        <dbReference type="EC" id="3.2.2.27"/>
    </reaction>
</comment>
<dbReference type="Pfam" id="PF03167">
    <property type="entry name" value="UDG"/>
    <property type="match status" value="1"/>
</dbReference>
<evidence type="ECO:0000256" key="4">
    <source>
        <dbReference type="ARBA" id="ARBA00012030"/>
    </source>
</evidence>
<dbReference type="PROSITE" id="PS00130">
    <property type="entry name" value="U_DNA_GLYCOSYLASE"/>
    <property type="match status" value="1"/>
</dbReference>
<feature type="domain" description="Uracil-DNA glycosylase-like" evidence="12">
    <location>
        <begin position="54"/>
        <end position="214"/>
    </location>
</feature>
<comment type="subcellular location">
    <subcellularLocation>
        <location evidence="9">Cytoplasm</location>
    </subcellularLocation>
</comment>
<comment type="function">
    <text evidence="2 9 11">Excises uracil residues from the DNA which can arise as a result of misincorporation of dUMP residues by DNA polymerase or due to deamination of cytosine.</text>
</comment>
<dbReference type="NCBIfam" id="NF003588">
    <property type="entry name" value="PRK05254.1-1"/>
    <property type="match status" value="1"/>
</dbReference>
<dbReference type="Proteomes" id="UP001156836">
    <property type="component" value="Unassembled WGS sequence"/>
</dbReference>
<evidence type="ECO:0000256" key="6">
    <source>
        <dbReference type="ARBA" id="ARBA00022763"/>
    </source>
</evidence>
<comment type="similarity">
    <text evidence="3 9 11">Belongs to the uracil-DNA glycosylase (UDG) superfamily. UNG family.</text>
</comment>
<dbReference type="SMART" id="SM00986">
    <property type="entry name" value="UDG"/>
    <property type="match status" value="1"/>
</dbReference>
<dbReference type="InterPro" id="IPR018085">
    <property type="entry name" value="Ura-DNA_Glyclase_AS"/>
</dbReference>
<dbReference type="NCBIfam" id="NF003589">
    <property type="entry name" value="PRK05254.1-2"/>
    <property type="match status" value="1"/>
</dbReference>
<dbReference type="SUPFAM" id="SSF52141">
    <property type="entry name" value="Uracil-DNA glycosylase-like"/>
    <property type="match status" value="1"/>
</dbReference>
<gene>
    <name evidence="9 13" type="primary">ung</name>
    <name evidence="13" type="ORF">GCM10007860_12570</name>
</gene>
<evidence type="ECO:0000256" key="3">
    <source>
        <dbReference type="ARBA" id="ARBA00008184"/>
    </source>
</evidence>
<dbReference type="SMART" id="SM00987">
    <property type="entry name" value="UreE_C"/>
    <property type="match status" value="1"/>
</dbReference>
<accession>A0ABQ6BS04</accession>
<comment type="caution">
    <text evidence="13">The sequence shown here is derived from an EMBL/GenBank/DDBJ whole genome shotgun (WGS) entry which is preliminary data.</text>
</comment>
<name>A0ABQ6BS04_9NEIS</name>
<evidence type="ECO:0000313" key="14">
    <source>
        <dbReference type="Proteomes" id="UP001156836"/>
    </source>
</evidence>
<organism evidence="13 14">
    <name type="scientific">Chitiniphilus shinanonensis</name>
    <dbReference type="NCBI Taxonomy" id="553088"/>
    <lineage>
        <taxon>Bacteria</taxon>
        <taxon>Pseudomonadati</taxon>
        <taxon>Pseudomonadota</taxon>
        <taxon>Betaproteobacteria</taxon>
        <taxon>Neisseriales</taxon>
        <taxon>Chitinibacteraceae</taxon>
        <taxon>Chitiniphilus</taxon>
    </lineage>
</organism>
<dbReference type="HAMAP" id="MF_00148">
    <property type="entry name" value="UDG"/>
    <property type="match status" value="1"/>
</dbReference>
<evidence type="ECO:0000313" key="13">
    <source>
        <dbReference type="EMBL" id="GLS04111.1"/>
    </source>
</evidence>
<proteinExistence type="inferred from homology"/>
<dbReference type="EMBL" id="BSOZ01000013">
    <property type="protein sequence ID" value="GLS04111.1"/>
    <property type="molecule type" value="Genomic_DNA"/>
</dbReference>
<keyword evidence="7 9" id="KW-0378">Hydrolase</keyword>
<dbReference type="InterPro" id="IPR002043">
    <property type="entry name" value="UDG_fam1"/>
</dbReference>
<dbReference type="PANTHER" id="PTHR11264:SF0">
    <property type="entry name" value="URACIL-DNA GLYCOSYLASE"/>
    <property type="match status" value="1"/>
</dbReference>
<dbReference type="InterPro" id="IPR036895">
    <property type="entry name" value="Uracil-DNA_glycosylase-like_sf"/>
</dbReference>
<keyword evidence="8 9" id="KW-0234">DNA repair</keyword>
<dbReference type="NCBIfam" id="NF003592">
    <property type="entry name" value="PRK05254.1-5"/>
    <property type="match status" value="1"/>
</dbReference>
<evidence type="ECO:0000256" key="1">
    <source>
        <dbReference type="ARBA" id="ARBA00001400"/>
    </source>
</evidence>
<reference evidence="14" key="1">
    <citation type="journal article" date="2019" name="Int. J. Syst. Evol. Microbiol.">
        <title>The Global Catalogue of Microorganisms (GCM) 10K type strain sequencing project: providing services to taxonomists for standard genome sequencing and annotation.</title>
        <authorList>
            <consortium name="The Broad Institute Genomics Platform"/>
            <consortium name="The Broad Institute Genome Sequencing Center for Infectious Disease"/>
            <person name="Wu L."/>
            <person name="Ma J."/>
        </authorList>
    </citation>
    <scope>NUCLEOTIDE SEQUENCE [LARGE SCALE GENOMIC DNA]</scope>
    <source>
        <strain evidence="14">NBRC 104970</strain>
    </source>
</reference>
<dbReference type="RefSeq" id="WP_018747492.1">
    <property type="nucleotide sequence ID" value="NZ_BSOZ01000013.1"/>
</dbReference>
<evidence type="ECO:0000256" key="10">
    <source>
        <dbReference type="PROSITE-ProRule" id="PRU10072"/>
    </source>
</evidence>
<dbReference type="NCBIfam" id="TIGR00628">
    <property type="entry name" value="ung"/>
    <property type="match status" value="1"/>
</dbReference>
<dbReference type="CDD" id="cd10027">
    <property type="entry name" value="UDG-F1-like"/>
    <property type="match status" value="1"/>
</dbReference>
<protein>
    <recommendedName>
        <fullName evidence="5 9">Uracil-DNA glycosylase</fullName>
        <shortName evidence="9">UDG</shortName>
        <ecNumber evidence="4 9">3.2.2.27</ecNumber>
    </recommendedName>
</protein>
<dbReference type="InterPro" id="IPR005122">
    <property type="entry name" value="Uracil-DNA_glycosylase-like"/>
</dbReference>
<evidence type="ECO:0000256" key="5">
    <source>
        <dbReference type="ARBA" id="ARBA00018429"/>
    </source>
</evidence>
<dbReference type="Gene3D" id="3.40.470.10">
    <property type="entry name" value="Uracil-DNA glycosylase-like domain"/>
    <property type="match status" value="1"/>
</dbReference>
<evidence type="ECO:0000259" key="12">
    <source>
        <dbReference type="SMART" id="SM00986"/>
    </source>
</evidence>
<evidence type="ECO:0000256" key="2">
    <source>
        <dbReference type="ARBA" id="ARBA00002631"/>
    </source>
</evidence>
<keyword evidence="9" id="KW-0963">Cytoplasm</keyword>
<dbReference type="NCBIfam" id="NF003591">
    <property type="entry name" value="PRK05254.1-4"/>
    <property type="match status" value="1"/>
</dbReference>
<sequence length="228" mass="24992">MNWLAQMMPPAWRELAGDALDSPSFAGLAAFLVAELAAGKTVYPARENWFAALEAVAPDDVKVVVLGQDPYHGAGEAHGLSFSVPRGVRTPPSLRNIWQELARDYGYTPPQHGQLTEWAEQGVLLLNSVLTVEADRAGAHAKRGWEVLTDRLIAELARRREGLVFLLWGAYAQKKAALIDPAHHCVLSSPHPSPLSAHRGFIGNGHFRAANNYLQSIGKTPIHWEIRS</sequence>
<evidence type="ECO:0000256" key="8">
    <source>
        <dbReference type="ARBA" id="ARBA00023204"/>
    </source>
</evidence>
<evidence type="ECO:0000256" key="11">
    <source>
        <dbReference type="RuleBase" id="RU003780"/>
    </source>
</evidence>
<feature type="active site" description="Proton acceptor" evidence="9 10">
    <location>
        <position position="69"/>
    </location>
</feature>
<dbReference type="EC" id="3.2.2.27" evidence="4 9"/>
<dbReference type="PANTHER" id="PTHR11264">
    <property type="entry name" value="URACIL-DNA GLYCOSYLASE"/>
    <property type="match status" value="1"/>
</dbReference>
<keyword evidence="6 9" id="KW-0227">DNA damage</keyword>
<keyword evidence="14" id="KW-1185">Reference proteome</keyword>